<sequence>MSNFVHKVKDAITDHDKPVTRSQTQTSDERTHNAGNPFTSNYNNRQNAPAPRMDNPVNTGPGRNVNRPDDGTGSLAPNLKSQDNEYTNYPTSTTTESQPSSYNRNPSSSMPGDTSSSASSADINAGPHSSKTANKLDPRVDSDLDHRANPNQAPIGTQRPTGNMGNMPAQQQQGFNQGRGMNQGNMPAQQQQQQQPLTQGLGQGQGMDSHSSTEDNYNKSTQEHRSQQQPGFDPNLGQQMGDQEENFSTSTQENKSHKATSHVAPCTTTAAGGAGAGDPMAQNLNTANTAQPLDNSGFGGNAAAGGSSNMNMGMGAGMGAQQDLQGKGPAQGYGQGHGQGQGQGEYTTPRQKYNADADRPVQQQQHMARDQRGGY</sequence>
<feature type="compositionally biased region" description="Low complexity" evidence="1">
    <location>
        <begin position="90"/>
        <end position="120"/>
    </location>
</feature>
<gene>
    <name evidence="2" type="ORF">N7509_001158</name>
</gene>
<dbReference type="EMBL" id="JAPZBU010000003">
    <property type="protein sequence ID" value="KAJ5414531.1"/>
    <property type="molecule type" value="Genomic_DNA"/>
</dbReference>
<comment type="caution">
    <text evidence="2">The sequence shown here is derived from an EMBL/GenBank/DDBJ whole genome shotgun (WGS) entry which is preliminary data.</text>
</comment>
<dbReference type="RefSeq" id="XP_056494377.1">
    <property type="nucleotide sequence ID" value="XM_056625795.1"/>
</dbReference>
<dbReference type="OrthoDB" id="2590867at2759"/>
<keyword evidence="3" id="KW-1185">Reference proteome</keyword>
<name>A0A9W9WBN2_9EURO</name>
<feature type="compositionally biased region" description="Basic and acidic residues" evidence="1">
    <location>
        <begin position="211"/>
        <end position="226"/>
    </location>
</feature>
<feature type="compositionally biased region" description="Polar residues" evidence="1">
    <location>
        <begin position="282"/>
        <end position="294"/>
    </location>
</feature>
<feature type="compositionally biased region" description="Polar residues" evidence="1">
    <location>
        <begin position="79"/>
        <end position="89"/>
    </location>
</feature>
<feature type="compositionally biased region" description="Low complexity" evidence="1">
    <location>
        <begin position="180"/>
        <end position="200"/>
    </location>
</feature>
<reference evidence="2" key="1">
    <citation type="submission" date="2022-12" db="EMBL/GenBank/DDBJ databases">
        <authorList>
            <person name="Petersen C."/>
        </authorList>
    </citation>
    <scope>NUCLEOTIDE SEQUENCE</scope>
    <source>
        <strain evidence="2">IBT 29677</strain>
    </source>
</reference>
<feature type="region of interest" description="Disordered" evidence="1">
    <location>
        <begin position="1"/>
        <end position="375"/>
    </location>
</feature>
<dbReference type="GeneID" id="81364775"/>
<accession>A0A9W9WBN2</accession>
<feature type="compositionally biased region" description="Polar residues" evidence="1">
    <location>
        <begin position="149"/>
        <end position="176"/>
    </location>
</feature>
<protein>
    <submittedName>
        <fullName evidence="2">Uncharacterized protein</fullName>
    </submittedName>
</protein>
<evidence type="ECO:0000313" key="3">
    <source>
        <dbReference type="Proteomes" id="UP001147747"/>
    </source>
</evidence>
<feature type="compositionally biased region" description="Polar residues" evidence="1">
    <location>
        <begin position="33"/>
        <end position="47"/>
    </location>
</feature>
<evidence type="ECO:0000256" key="1">
    <source>
        <dbReference type="SAM" id="MobiDB-lite"/>
    </source>
</evidence>
<feature type="compositionally biased region" description="Low complexity" evidence="1">
    <location>
        <begin position="304"/>
        <end position="313"/>
    </location>
</feature>
<evidence type="ECO:0000313" key="2">
    <source>
        <dbReference type="EMBL" id="KAJ5414531.1"/>
    </source>
</evidence>
<feature type="compositionally biased region" description="Basic and acidic residues" evidence="1">
    <location>
        <begin position="134"/>
        <end position="148"/>
    </location>
</feature>
<dbReference type="Proteomes" id="UP001147747">
    <property type="component" value="Unassembled WGS sequence"/>
</dbReference>
<dbReference type="AlphaFoldDB" id="A0A9W9WBN2"/>
<feature type="compositionally biased region" description="Basic and acidic residues" evidence="1">
    <location>
        <begin position="7"/>
        <end position="19"/>
    </location>
</feature>
<feature type="compositionally biased region" description="Gly residues" evidence="1">
    <location>
        <begin position="329"/>
        <end position="343"/>
    </location>
</feature>
<reference evidence="2" key="2">
    <citation type="journal article" date="2023" name="IMA Fungus">
        <title>Comparative genomic study of the Penicillium genus elucidates a diverse pangenome and 15 lateral gene transfer events.</title>
        <authorList>
            <person name="Petersen C."/>
            <person name="Sorensen T."/>
            <person name="Nielsen M.R."/>
            <person name="Sondergaard T.E."/>
            <person name="Sorensen J.L."/>
            <person name="Fitzpatrick D.A."/>
            <person name="Frisvad J.C."/>
            <person name="Nielsen K.L."/>
        </authorList>
    </citation>
    <scope>NUCLEOTIDE SEQUENCE</scope>
    <source>
        <strain evidence="2">IBT 29677</strain>
    </source>
</reference>
<feature type="compositionally biased region" description="Polar residues" evidence="1">
    <location>
        <begin position="236"/>
        <end position="253"/>
    </location>
</feature>
<organism evidence="2 3">
    <name type="scientific">Penicillium cosmopolitanum</name>
    <dbReference type="NCBI Taxonomy" id="1131564"/>
    <lineage>
        <taxon>Eukaryota</taxon>
        <taxon>Fungi</taxon>
        <taxon>Dikarya</taxon>
        <taxon>Ascomycota</taxon>
        <taxon>Pezizomycotina</taxon>
        <taxon>Eurotiomycetes</taxon>
        <taxon>Eurotiomycetidae</taxon>
        <taxon>Eurotiales</taxon>
        <taxon>Aspergillaceae</taxon>
        <taxon>Penicillium</taxon>
    </lineage>
</organism>
<proteinExistence type="predicted"/>